<comment type="subcellular location">
    <subcellularLocation>
        <location evidence="1">Cell outer membrane</location>
        <topology evidence="1">Multi-pass membrane protein</topology>
    </subcellularLocation>
</comment>
<feature type="chain" id="PRO_5045377068" evidence="8">
    <location>
        <begin position="20"/>
        <end position="509"/>
    </location>
</feature>
<dbReference type="Pfam" id="PF03349">
    <property type="entry name" value="Toluene_X"/>
    <property type="match status" value="1"/>
</dbReference>
<keyword evidence="3" id="KW-1134">Transmembrane beta strand</keyword>
<keyword evidence="7" id="KW-0998">Cell outer membrane</keyword>
<accession>A0ABV8AIE9</accession>
<keyword evidence="5 8" id="KW-0732">Signal</keyword>
<name>A0ABV8AIE9_9FLAO</name>
<dbReference type="PANTHER" id="PTHR35093:SF8">
    <property type="entry name" value="OUTER MEMBRANE PROTEIN NMB0088-RELATED"/>
    <property type="match status" value="1"/>
</dbReference>
<evidence type="ECO:0000256" key="1">
    <source>
        <dbReference type="ARBA" id="ARBA00004571"/>
    </source>
</evidence>
<evidence type="ECO:0000256" key="2">
    <source>
        <dbReference type="ARBA" id="ARBA00008163"/>
    </source>
</evidence>
<evidence type="ECO:0000256" key="4">
    <source>
        <dbReference type="ARBA" id="ARBA00022692"/>
    </source>
</evidence>
<dbReference type="PANTHER" id="PTHR35093">
    <property type="entry name" value="OUTER MEMBRANE PROTEIN NMB0088-RELATED"/>
    <property type="match status" value="1"/>
</dbReference>
<sequence>MRKFQYFVIATLAMATLNAQDISDAVRLSTDNVEGTARFKGMSGAFGALGGDMSAVSINPAGSSIFNNSHASASLGFGNNRNDTFYFEDALSSQDSSFDLNQAGASFVYLNGNQNSPWRKFALALAYDKTGNFNDNWTARGVSPTANIGDYFLEYARGLPLADISALEGETLSDAYFEIGQAFGFGHQQAFLGYESFILDPENETDDNTAYINTITGGNYDQQFAYNANGYNGTLAFNASAQYGDNLHIGLNVNSHFVNYERSTFFSERNNNASAGVNRVGFENILLTNGVGLSFQLGSILKLDNGFRLGLAYDSPTWYRITEESYQYLETTVNDGDNAPFSQVIDPGFFTLFPDYRFRSPSKITASVAYVALDKGLLSFDYSRKNFSNAEFRPNSDPFFQFQNDDIENRLKDASTYRFGAEYRIERISLRGGYSFEESPYEDESFFGNRTGYSLGLGYKFGNTTLDVAFNSLQRQYNYQFFGNSQEFTNASIIDNVNTNVVLTLGFSI</sequence>
<reference evidence="10" key="1">
    <citation type="journal article" date="2019" name="Int. J. Syst. Evol. Microbiol.">
        <title>The Global Catalogue of Microorganisms (GCM) 10K type strain sequencing project: providing services to taxonomists for standard genome sequencing and annotation.</title>
        <authorList>
            <consortium name="The Broad Institute Genomics Platform"/>
            <consortium name="The Broad Institute Genome Sequencing Center for Infectious Disease"/>
            <person name="Wu L."/>
            <person name="Ma J."/>
        </authorList>
    </citation>
    <scope>NUCLEOTIDE SEQUENCE [LARGE SCALE GENOMIC DNA]</scope>
    <source>
        <strain evidence="10">CECT 8979</strain>
    </source>
</reference>
<protein>
    <submittedName>
        <fullName evidence="9">OmpP1/FadL family transporter</fullName>
    </submittedName>
</protein>
<evidence type="ECO:0000313" key="10">
    <source>
        <dbReference type="Proteomes" id="UP001595812"/>
    </source>
</evidence>
<feature type="signal peptide" evidence="8">
    <location>
        <begin position="1"/>
        <end position="19"/>
    </location>
</feature>
<dbReference type="InterPro" id="IPR005017">
    <property type="entry name" value="OMPP1/FadL/TodX"/>
</dbReference>
<keyword evidence="4" id="KW-0812">Transmembrane</keyword>
<gene>
    <name evidence="9" type="ORF">ACFOSX_11050</name>
</gene>
<dbReference type="RefSeq" id="WP_386100799.1">
    <property type="nucleotide sequence ID" value="NZ_JBHSAT010000019.1"/>
</dbReference>
<dbReference type="Proteomes" id="UP001595812">
    <property type="component" value="Unassembled WGS sequence"/>
</dbReference>
<keyword evidence="10" id="KW-1185">Reference proteome</keyword>
<comment type="caution">
    <text evidence="9">The sequence shown here is derived from an EMBL/GenBank/DDBJ whole genome shotgun (WGS) entry which is preliminary data.</text>
</comment>
<evidence type="ECO:0000256" key="5">
    <source>
        <dbReference type="ARBA" id="ARBA00022729"/>
    </source>
</evidence>
<evidence type="ECO:0000256" key="3">
    <source>
        <dbReference type="ARBA" id="ARBA00022452"/>
    </source>
</evidence>
<dbReference type="SUPFAM" id="SSF56935">
    <property type="entry name" value="Porins"/>
    <property type="match status" value="1"/>
</dbReference>
<keyword evidence="6" id="KW-0472">Membrane</keyword>
<evidence type="ECO:0000256" key="8">
    <source>
        <dbReference type="SAM" id="SignalP"/>
    </source>
</evidence>
<evidence type="ECO:0000313" key="9">
    <source>
        <dbReference type="EMBL" id="MFC3877763.1"/>
    </source>
</evidence>
<proteinExistence type="inferred from homology"/>
<evidence type="ECO:0000256" key="7">
    <source>
        <dbReference type="ARBA" id="ARBA00023237"/>
    </source>
</evidence>
<comment type="similarity">
    <text evidence="2">Belongs to the OmpP1/FadL family.</text>
</comment>
<evidence type="ECO:0000256" key="6">
    <source>
        <dbReference type="ARBA" id="ARBA00023136"/>
    </source>
</evidence>
<dbReference type="Gene3D" id="2.40.160.60">
    <property type="entry name" value="Outer membrane protein transport protein (OMPP1/FadL/TodX)"/>
    <property type="match status" value="1"/>
</dbReference>
<organism evidence="9 10">
    <name type="scientific">Winogradskyella maritima</name>
    <dbReference type="NCBI Taxonomy" id="1517766"/>
    <lineage>
        <taxon>Bacteria</taxon>
        <taxon>Pseudomonadati</taxon>
        <taxon>Bacteroidota</taxon>
        <taxon>Flavobacteriia</taxon>
        <taxon>Flavobacteriales</taxon>
        <taxon>Flavobacteriaceae</taxon>
        <taxon>Winogradskyella</taxon>
    </lineage>
</organism>
<dbReference type="EMBL" id="JBHSAT010000019">
    <property type="protein sequence ID" value="MFC3877763.1"/>
    <property type="molecule type" value="Genomic_DNA"/>
</dbReference>